<evidence type="ECO:0008006" key="9">
    <source>
        <dbReference type="Google" id="ProtNLM"/>
    </source>
</evidence>
<proteinExistence type="predicted"/>
<dbReference type="PANTHER" id="PTHR47685">
    <property type="entry name" value="MAGNESIUM TRANSPORT PROTEIN CORA"/>
    <property type="match status" value="1"/>
</dbReference>
<sequence length="1300" mass="146598">MPISFRSSPSFVTVILGAQSYDRDIRVDVVAVPAVGADPISTWRAGGNTKSNTWLQEDLLSNLPIARVLFYDHGHPADGDGLNQLARRLLEHILTIGVSSGPVLAFMCHSTGGLVVKQALVLAQDDERYAHVVASTVGIAFFAVPHRGSELLSDSTFSVDVRKATNTDWRYDKPHSQPDTKRCYRFQMPSALCSELKPVIYEAAKEGESREVSYLVGLAEAFSTLLNSIQQEIRIWSFYESVQAGLTTKSRPDGSREPWYEDEDDLIVSADSARLWKEDEDLDVGLPCDHYGTASFDTMYSEEYGSIQLEEFPDRKYKAALCQQLHSLVSERYWPIGDPMQEVQAENTFFFQTRMGIESSSVCRSFSSLLDNDFGDFLDQNDEKTVEATPIRPIYVPQPAFESSKARKQPRVSAMKSSLSSKSHLTPALNENKISRSSIRSSSDHGGDGANQHERSQGRVKVRFKPEVSQNDISPHTGTPVISEVRLALDSGDEKEPEPQPQNAASNTPKRRPSTNGSPSYTEYTPAAKRDSVSSGPMSHAFWGFETSVTETPVYRYRWIHAPYTHTELAKTILEKIIKKMPPKQQQFDVVSEKFWLKKQNTATHSSPHARYLHSTCEFIDATIKDLPISEELRELLSEKGSKIVSSLSDYISRSKEKERKRAHRQEDTGICKASQMVLYLPYLHWESFKHLNRREVVIKERMKANRKLLRTATCMRNDPEPFERPPSIIDLPSMPDEKYSFGQTEAIPSAEQKSVEDDLIDDVSTFKKMKGYIENSPELRFLWHYIIPGDLLHSRRSLDQYMYSTLPDTSARDKDQILHKCTRQGIGSLSNETPDYEDVDSVHDQGNDVDETGNVLVVDQLWMWVMDDASVVTFFPPKEVDMPNNKDKPVPAHSSAIDLDPSNSVSARLIAEGDLRTCIQREIEGNEDPFKNQWDLAAFIVKHVVTALFDRFENSGPQALRNFAEYIDRLIEKQATSWASLNLRRGLSLADSSKEIKQVFQDLRDLRELRDVEDELRIITKILSKQNVHISKMQRMYDKHLGAGKSRGAAYLQEALGIIGRKQEQVRRMTMNMEMAKKGFEELINLQQNQISINQAVAAGKQSRAVTIFTVFTVFFLPLSFFTSLYGMNVSEWGGNAGTVSMKVILSTMLPLSFVVIVLAFLFAMNSSFREAVTSSFEILVECLIILIEFVSKWSGFVKLSTWLHKAKKSVGTGRIYAFKKVVKRHKLKRRKASAEARTQEKREKKMLQRPSSAASGSNVPGFQGAGSGGRRRWMHLPKPGIQDEGPESDSDDGADSIV</sequence>
<dbReference type="EMBL" id="MU004199">
    <property type="protein sequence ID" value="KAF2489377.1"/>
    <property type="molecule type" value="Genomic_DNA"/>
</dbReference>
<evidence type="ECO:0000256" key="5">
    <source>
        <dbReference type="SAM" id="MobiDB-lite"/>
    </source>
</evidence>
<feature type="compositionally biased region" description="Low complexity" evidence="5">
    <location>
        <begin position="413"/>
        <end position="423"/>
    </location>
</feature>
<feature type="compositionally biased region" description="Acidic residues" evidence="5">
    <location>
        <begin position="1286"/>
        <end position="1300"/>
    </location>
</feature>
<dbReference type="Gene3D" id="3.40.50.1820">
    <property type="entry name" value="alpha/beta hydrolase"/>
    <property type="match status" value="1"/>
</dbReference>
<dbReference type="InterPro" id="IPR050829">
    <property type="entry name" value="CorA_MIT"/>
</dbReference>
<name>A0A6A6QD35_9PEZI</name>
<evidence type="ECO:0000256" key="6">
    <source>
        <dbReference type="SAM" id="Phobius"/>
    </source>
</evidence>
<evidence type="ECO:0000313" key="7">
    <source>
        <dbReference type="EMBL" id="KAF2489377.1"/>
    </source>
</evidence>
<comment type="subcellular location">
    <subcellularLocation>
        <location evidence="1">Membrane</location>
        <topology evidence="1">Multi-pass membrane protein</topology>
    </subcellularLocation>
</comment>
<keyword evidence="8" id="KW-1185">Reference proteome</keyword>
<accession>A0A6A6QD35</accession>
<dbReference type="Gene3D" id="1.20.58.340">
    <property type="entry name" value="Magnesium transport protein CorA, transmembrane region"/>
    <property type="match status" value="1"/>
</dbReference>
<organism evidence="7 8">
    <name type="scientific">Lophium mytilinum</name>
    <dbReference type="NCBI Taxonomy" id="390894"/>
    <lineage>
        <taxon>Eukaryota</taxon>
        <taxon>Fungi</taxon>
        <taxon>Dikarya</taxon>
        <taxon>Ascomycota</taxon>
        <taxon>Pezizomycotina</taxon>
        <taxon>Dothideomycetes</taxon>
        <taxon>Pleosporomycetidae</taxon>
        <taxon>Mytilinidiales</taxon>
        <taxon>Mytilinidiaceae</taxon>
        <taxon>Lophium</taxon>
    </lineage>
</organism>
<reference evidence="7" key="1">
    <citation type="journal article" date="2020" name="Stud. Mycol.">
        <title>101 Dothideomycetes genomes: a test case for predicting lifestyles and emergence of pathogens.</title>
        <authorList>
            <person name="Haridas S."/>
            <person name="Albert R."/>
            <person name="Binder M."/>
            <person name="Bloem J."/>
            <person name="Labutti K."/>
            <person name="Salamov A."/>
            <person name="Andreopoulos B."/>
            <person name="Baker S."/>
            <person name="Barry K."/>
            <person name="Bills G."/>
            <person name="Bluhm B."/>
            <person name="Cannon C."/>
            <person name="Castanera R."/>
            <person name="Culley D."/>
            <person name="Daum C."/>
            <person name="Ezra D."/>
            <person name="Gonzalez J."/>
            <person name="Henrissat B."/>
            <person name="Kuo A."/>
            <person name="Liang C."/>
            <person name="Lipzen A."/>
            <person name="Lutzoni F."/>
            <person name="Magnuson J."/>
            <person name="Mondo S."/>
            <person name="Nolan M."/>
            <person name="Ohm R."/>
            <person name="Pangilinan J."/>
            <person name="Park H.-J."/>
            <person name="Ramirez L."/>
            <person name="Alfaro M."/>
            <person name="Sun H."/>
            <person name="Tritt A."/>
            <person name="Yoshinaga Y."/>
            <person name="Zwiers L.-H."/>
            <person name="Turgeon B."/>
            <person name="Goodwin S."/>
            <person name="Spatafora J."/>
            <person name="Crous P."/>
            <person name="Grigoriev I."/>
        </authorList>
    </citation>
    <scope>NUCLEOTIDE SEQUENCE</scope>
    <source>
        <strain evidence="7">CBS 269.34</strain>
    </source>
</reference>
<feature type="region of interest" description="Disordered" evidence="5">
    <location>
        <begin position="829"/>
        <end position="848"/>
    </location>
</feature>
<feature type="region of interest" description="Disordered" evidence="5">
    <location>
        <begin position="399"/>
        <end position="536"/>
    </location>
</feature>
<evidence type="ECO:0000256" key="4">
    <source>
        <dbReference type="ARBA" id="ARBA00023136"/>
    </source>
</evidence>
<feature type="transmembrane region" description="Helical" evidence="6">
    <location>
        <begin position="1141"/>
        <end position="1167"/>
    </location>
</feature>
<feature type="compositionally biased region" description="Polar residues" evidence="5">
    <location>
        <begin position="1251"/>
        <end position="1262"/>
    </location>
</feature>
<dbReference type="InterPro" id="IPR002523">
    <property type="entry name" value="MgTranspt_CorA/ZnTranspt_ZntB"/>
</dbReference>
<dbReference type="GO" id="GO:0016020">
    <property type="term" value="C:membrane"/>
    <property type="evidence" value="ECO:0007669"/>
    <property type="project" value="UniProtKB-SubCell"/>
</dbReference>
<evidence type="ECO:0000256" key="3">
    <source>
        <dbReference type="ARBA" id="ARBA00022989"/>
    </source>
</evidence>
<protein>
    <recommendedName>
        <fullName evidence="9">DUF676 domain-containing protein</fullName>
    </recommendedName>
</protein>
<dbReference type="InterPro" id="IPR045863">
    <property type="entry name" value="CorA_TM1_TM2"/>
</dbReference>
<dbReference type="InterPro" id="IPR029058">
    <property type="entry name" value="AB_hydrolase_fold"/>
</dbReference>
<dbReference type="Proteomes" id="UP000799750">
    <property type="component" value="Unassembled WGS sequence"/>
</dbReference>
<feature type="region of interest" description="Disordered" evidence="5">
    <location>
        <begin position="1230"/>
        <end position="1300"/>
    </location>
</feature>
<feature type="compositionally biased region" description="Polar residues" evidence="5">
    <location>
        <begin position="501"/>
        <end position="523"/>
    </location>
</feature>
<dbReference type="GO" id="GO:0046873">
    <property type="term" value="F:metal ion transmembrane transporter activity"/>
    <property type="evidence" value="ECO:0007669"/>
    <property type="project" value="InterPro"/>
</dbReference>
<keyword evidence="3 6" id="KW-1133">Transmembrane helix</keyword>
<dbReference type="SUPFAM" id="SSF144083">
    <property type="entry name" value="Magnesium transport protein CorA, transmembrane region"/>
    <property type="match status" value="1"/>
</dbReference>
<keyword evidence="2 6" id="KW-0812">Transmembrane</keyword>
<gene>
    <name evidence="7" type="ORF">BU16DRAFT_567556</name>
</gene>
<dbReference type="OrthoDB" id="341259at2759"/>
<feature type="compositionally biased region" description="Basic and acidic residues" evidence="5">
    <location>
        <begin position="1234"/>
        <end position="1248"/>
    </location>
</feature>
<feature type="compositionally biased region" description="Polar residues" evidence="5">
    <location>
        <begin position="468"/>
        <end position="477"/>
    </location>
</feature>
<feature type="compositionally biased region" description="Basic and acidic residues" evidence="5">
    <location>
        <begin position="442"/>
        <end position="457"/>
    </location>
</feature>
<evidence type="ECO:0000313" key="8">
    <source>
        <dbReference type="Proteomes" id="UP000799750"/>
    </source>
</evidence>
<dbReference type="SUPFAM" id="SSF53474">
    <property type="entry name" value="alpha/beta-Hydrolases"/>
    <property type="match status" value="1"/>
</dbReference>
<feature type="transmembrane region" description="Helical" evidence="6">
    <location>
        <begin position="1106"/>
        <end position="1129"/>
    </location>
</feature>
<evidence type="ECO:0000256" key="2">
    <source>
        <dbReference type="ARBA" id="ARBA00022692"/>
    </source>
</evidence>
<dbReference type="Pfam" id="PF01544">
    <property type="entry name" value="CorA"/>
    <property type="match status" value="1"/>
</dbReference>
<dbReference type="PANTHER" id="PTHR47685:SF1">
    <property type="entry name" value="MAGNESIUM TRANSPORT PROTEIN CORA"/>
    <property type="match status" value="1"/>
</dbReference>
<keyword evidence="4 6" id="KW-0472">Membrane</keyword>
<evidence type="ECO:0000256" key="1">
    <source>
        <dbReference type="ARBA" id="ARBA00004141"/>
    </source>
</evidence>